<protein>
    <submittedName>
        <fullName evidence="1">Uncharacterized protein</fullName>
    </submittedName>
</protein>
<dbReference type="EMBL" id="QGNW01000038">
    <property type="protein sequence ID" value="RVX09330.1"/>
    <property type="molecule type" value="Genomic_DNA"/>
</dbReference>
<proteinExistence type="predicted"/>
<accession>A0A438JK54</accession>
<organism evidence="1 2">
    <name type="scientific">Vitis vinifera</name>
    <name type="common">Grape</name>
    <dbReference type="NCBI Taxonomy" id="29760"/>
    <lineage>
        <taxon>Eukaryota</taxon>
        <taxon>Viridiplantae</taxon>
        <taxon>Streptophyta</taxon>
        <taxon>Embryophyta</taxon>
        <taxon>Tracheophyta</taxon>
        <taxon>Spermatophyta</taxon>
        <taxon>Magnoliopsida</taxon>
        <taxon>eudicotyledons</taxon>
        <taxon>Gunneridae</taxon>
        <taxon>Pentapetalae</taxon>
        <taxon>rosids</taxon>
        <taxon>Vitales</taxon>
        <taxon>Vitaceae</taxon>
        <taxon>Viteae</taxon>
        <taxon>Vitis</taxon>
    </lineage>
</organism>
<evidence type="ECO:0000313" key="2">
    <source>
        <dbReference type="Proteomes" id="UP000288805"/>
    </source>
</evidence>
<reference evidence="1 2" key="1">
    <citation type="journal article" date="2018" name="PLoS Genet.">
        <title>Population sequencing reveals clonal diversity and ancestral inbreeding in the grapevine cultivar Chardonnay.</title>
        <authorList>
            <person name="Roach M.J."/>
            <person name="Johnson D.L."/>
            <person name="Bohlmann J."/>
            <person name="van Vuuren H.J."/>
            <person name="Jones S.J."/>
            <person name="Pretorius I.S."/>
            <person name="Schmidt S.A."/>
            <person name="Borneman A.R."/>
        </authorList>
    </citation>
    <scope>NUCLEOTIDE SEQUENCE [LARGE SCALE GENOMIC DNA]</scope>
    <source>
        <strain evidence="2">cv. Chardonnay</strain>
        <tissue evidence="1">Leaf</tissue>
    </source>
</reference>
<dbReference type="AlphaFoldDB" id="A0A438JK54"/>
<comment type="caution">
    <text evidence="1">The sequence shown here is derived from an EMBL/GenBank/DDBJ whole genome shotgun (WGS) entry which is preliminary data.</text>
</comment>
<sequence>MGQWLVGKGASQAEMGSGPIMKALPKVVKKDGQSNLAGKYTSVEQASYVGPSFFQKDGLGRLDHRPRVAGGEGQPILASVWAPLAYKTPWDELDVNARLSSCLVPAEEFFVEDRLVGGMGPLAARGTPERCS</sequence>
<gene>
    <name evidence="1" type="ORF">CK203_015356</name>
</gene>
<dbReference type="Proteomes" id="UP000288805">
    <property type="component" value="Unassembled WGS sequence"/>
</dbReference>
<evidence type="ECO:0000313" key="1">
    <source>
        <dbReference type="EMBL" id="RVX09330.1"/>
    </source>
</evidence>
<name>A0A438JK54_VITVI</name>